<evidence type="ECO:0000313" key="2">
    <source>
        <dbReference type="Proteomes" id="UP000006443"/>
    </source>
</evidence>
<dbReference type="STRING" id="555088.DealDRAFT_0244"/>
<evidence type="ECO:0000313" key="1">
    <source>
        <dbReference type="EMBL" id="EEG78970.1"/>
    </source>
</evidence>
<name>C0GCN5_DETAL</name>
<reference evidence="1 2" key="1">
    <citation type="submission" date="2009-02" db="EMBL/GenBank/DDBJ databases">
        <title>Sequencing of the draft genome and assembly of Dethiobacter alkaliphilus AHT 1.</title>
        <authorList>
            <consortium name="US DOE Joint Genome Institute (JGI-PGF)"/>
            <person name="Lucas S."/>
            <person name="Copeland A."/>
            <person name="Lapidus A."/>
            <person name="Glavina del Rio T."/>
            <person name="Dalin E."/>
            <person name="Tice H."/>
            <person name="Bruce D."/>
            <person name="Goodwin L."/>
            <person name="Pitluck S."/>
            <person name="Larimer F."/>
            <person name="Land M.L."/>
            <person name="Hauser L."/>
            <person name="Muyzer G."/>
        </authorList>
    </citation>
    <scope>NUCLEOTIDE SEQUENCE [LARGE SCALE GENOMIC DNA]</scope>
    <source>
        <strain evidence="1 2">AHT 1</strain>
    </source>
</reference>
<organism evidence="1 2">
    <name type="scientific">Dethiobacter alkaliphilus AHT 1</name>
    <dbReference type="NCBI Taxonomy" id="555088"/>
    <lineage>
        <taxon>Bacteria</taxon>
        <taxon>Bacillati</taxon>
        <taxon>Bacillota</taxon>
        <taxon>Dethiobacteria</taxon>
        <taxon>Dethiobacterales</taxon>
        <taxon>Dethiobacteraceae</taxon>
        <taxon>Dethiobacter</taxon>
    </lineage>
</organism>
<gene>
    <name evidence="1" type="ORF">DealDRAFT_0244</name>
</gene>
<protein>
    <submittedName>
        <fullName evidence="1">Uncharacterized protein</fullName>
    </submittedName>
</protein>
<proteinExistence type="predicted"/>
<keyword evidence="2" id="KW-1185">Reference proteome</keyword>
<dbReference type="RefSeq" id="WP_008514069.1">
    <property type="nucleotide sequence ID" value="NZ_ACJM01000001.1"/>
</dbReference>
<accession>C0GCN5</accession>
<sequence>MNKAKFKCGGYEVDLAFSQKDCSGLLEQLYDLRLSEMTNEEKTEKLQEILRDY</sequence>
<dbReference type="EMBL" id="ACJM01000001">
    <property type="protein sequence ID" value="EEG78970.1"/>
    <property type="molecule type" value="Genomic_DNA"/>
</dbReference>
<dbReference type="AlphaFoldDB" id="C0GCN5"/>
<dbReference type="Proteomes" id="UP000006443">
    <property type="component" value="Unassembled WGS sequence"/>
</dbReference>
<comment type="caution">
    <text evidence="1">The sequence shown here is derived from an EMBL/GenBank/DDBJ whole genome shotgun (WGS) entry which is preliminary data.</text>
</comment>